<dbReference type="STRING" id="447093.C0NB74"/>
<evidence type="ECO:0000313" key="4">
    <source>
        <dbReference type="Proteomes" id="UP000001631"/>
    </source>
</evidence>
<dbReference type="UniPathway" id="UPA00344"/>
<dbReference type="EMBL" id="GG663363">
    <property type="protein sequence ID" value="EEH10915.1"/>
    <property type="molecule type" value="Genomic_DNA"/>
</dbReference>
<dbReference type="Gene3D" id="3.10.20.30">
    <property type="match status" value="1"/>
</dbReference>
<dbReference type="GO" id="GO:0000166">
    <property type="term" value="F:nucleotide binding"/>
    <property type="evidence" value="ECO:0007669"/>
    <property type="project" value="UniProtKB-KW"/>
</dbReference>
<comment type="pathway">
    <text evidence="2">Cofactor biosynthesis; molybdopterin biosynthesis.</text>
</comment>
<dbReference type="AlphaFoldDB" id="C0NB74"/>
<protein>
    <recommendedName>
        <fullName evidence="2">Molybdopterin synthase sulfur carrier subunit</fullName>
    </recommendedName>
    <alternativeName>
        <fullName evidence="2">Common component for nitrate reductase and xanthine dehydrogenase protein G</fullName>
    </alternativeName>
    <alternativeName>
        <fullName evidence="2">Molybdenum cofactor synthesis protein 2 small subunit</fullName>
    </alternativeName>
    <alternativeName>
        <fullName evidence="2">Molybdenum cofactor synthesis protein 2A</fullName>
    </alternativeName>
    <alternativeName>
        <fullName evidence="2">Sulfur carrier protein MOCS2A</fullName>
        <shortName evidence="2">MOCS2A</shortName>
    </alternativeName>
</protein>
<keyword evidence="1 2" id="KW-0963">Cytoplasm</keyword>
<dbReference type="PANTHER" id="PTHR33359:SF1">
    <property type="entry name" value="MOLYBDOPTERIN SYNTHASE SULFUR CARRIER SUBUNIT"/>
    <property type="match status" value="1"/>
</dbReference>
<dbReference type="Proteomes" id="UP000001631">
    <property type="component" value="Unassembled WGS sequence"/>
</dbReference>
<comment type="subcellular location">
    <subcellularLocation>
        <location evidence="2">Cytoplasm</location>
    </subcellularLocation>
</comment>
<dbReference type="InParanoid" id="C0NB74"/>
<reference evidence="3" key="1">
    <citation type="submission" date="2009-02" db="EMBL/GenBank/DDBJ databases">
        <title>The Genome Sequence of Ajellomyces capsulatus strain G186AR.</title>
        <authorList>
            <consortium name="The Broad Institute Genome Sequencing Platform"/>
            <person name="Champion M."/>
            <person name="Cuomo C."/>
            <person name="Ma L.-J."/>
            <person name="Henn M.R."/>
            <person name="Sil A."/>
            <person name="Goldman B."/>
            <person name="Young S.K."/>
            <person name="Kodira C.D."/>
            <person name="Zeng Q."/>
            <person name="Koehrsen M."/>
            <person name="Alvarado L."/>
            <person name="Berlin A."/>
            <person name="Borenstein D."/>
            <person name="Chen Z."/>
            <person name="Engels R."/>
            <person name="Freedman E."/>
            <person name="Gellesch M."/>
            <person name="Goldberg J."/>
            <person name="Griggs A."/>
            <person name="Gujja S."/>
            <person name="Heiman D."/>
            <person name="Hepburn T."/>
            <person name="Howarth C."/>
            <person name="Jen D."/>
            <person name="Larson L."/>
            <person name="Lewis B."/>
            <person name="Mehta T."/>
            <person name="Park D."/>
            <person name="Pearson M."/>
            <person name="Roberts A."/>
            <person name="Saif S."/>
            <person name="Shea T."/>
            <person name="Shenoy N."/>
            <person name="Sisk P."/>
            <person name="Stolte C."/>
            <person name="Sykes S."/>
            <person name="Walk T."/>
            <person name="White J."/>
            <person name="Yandava C."/>
            <person name="Klein B."/>
            <person name="McEwen J.G."/>
            <person name="Puccia R."/>
            <person name="Goldman G.H."/>
            <person name="Felipe M.S."/>
            <person name="Nino-Vega G."/>
            <person name="San-Blas G."/>
            <person name="Taylor J."/>
            <person name="Mendoza L."/>
            <person name="Galagan J."/>
            <person name="Nusbaum C."/>
            <person name="Birren B."/>
        </authorList>
    </citation>
    <scope>NUCLEOTIDE SEQUENCE</scope>
    <source>
        <strain evidence="3">G186AR</strain>
    </source>
</reference>
<dbReference type="PANTHER" id="PTHR33359">
    <property type="entry name" value="MOLYBDOPTERIN SYNTHASE SULFUR CARRIER SUBUNIT"/>
    <property type="match status" value="1"/>
</dbReference>
<keyword evidence="4" id="KW-1185">Reference proteome</keyword>
<keyword evidence="2" id="KW-0547">Nucleotide-binding</keyword>
<evidence type="ECO:0000256" key="2">
    <source>
        <dbReference type="HAMAP-Rule" id="MF_03051"/>
    </source>
</evidence>
<dbReference type="InterPro" id="IPR044672">
    <property type="entry name" value="MOCS2A"/>
</dbReference>
<organism evidence="3 4">
    <name type="scientific">Ajellomyces capsulatus (strain G186AR / H82 / ATCC MYA-2454 / RMSCC 2432)</name>
    <name type="common">Darling's disease fungus</name>
    <name type="synonym">Histoplasma capsulatum</name>
    <dbReference type="NCBI Taxonomy" id="447093"/>
    <lineage>
        <taxon>Eukaryota</taxon>
        <taxon>Fungi</taxon>
        <taxon>Dikarya</taxon>
        <taxon>Ascomycota</taxon>
        <taxon>Pezizomycotina</taxon>
        <taxon>Eurotiomycetes</taxon>
        <taxon>Eurotiomycetidae</taxon>
        <taxon>Onygenales</taxon>
        <taxon>Ajellomycetaceae</taxon>
        <taxon>Histoplasma</taxon>
    </lineage>
</organism>
<dbReference type="GO" id="GO:0006777">
    <property type="term" value="P:Mo-molybdopterin cofactor biosynthetic process"/>
    <property type="evidence" value="ECO:0007669"/>
    <property type="project" value="UniProtKB-UniRule"/>
</dbReference>
<gene>
    <name evidence="2" type="primary">cnxG</name>
    <name evidence="3" type="ORF">HCBG_00370</name>
</gene>
<proteinExistence type="inferred from homology"/>
<dbReference type="GO" id="GO:0030366">
    <property type="term" value="F:molybdopterin synthase activity"/>
    <property type="evidence" value="ECO:0007669"/>
    <property type="project" value="UniProtKB-UniRule"/>
</dbReference>
<accession>C0NB74</accession>
<comment type="similarity">
    <text evidence="2">Belongs to the MoaD family. MOCS2A subfamily.</text>
</comment>
<comment type="PTM">
    <text evidence="2">C-terminal thiocarboxylation occurs in 2 steps, it is first acyl-adenylated (-COAMP) via the hesA/moeB/thiF part of UBA4, then thiocarboxylated (-COSH) via the rhodanese domain of UBA4.</text>
</comment>
<comment type="subunit">
    <text evidence="2">Heterotetramer; composed of 2 small (MOCS2A) and 2 large (MOCS2B) subunits.</text>
</comment>
<feature type="modified residue" description="1-thioglycine; alternate" evidence="2">
    <location>
        <position position="111"/>
    </location>
</feature>
<feature type="modified residue" description="Glycyl adenylate; alternate" evidence="2">
    <location>
        <position position="111"/>
    </location>
</feature>
<sequence length="111" mass="11842">MSPPTFQIHYFSTASSYTRKQTESFPAPFPLPKLFDLLESRYPGIKEKVLVSCAVSVGLEYVDVAVADTNAAKLDGKDGKEEGGEGVVQGEEVRIIGPGEEVAIIPPVSSG</sequence>
<keyword evidence="2" id="KW-0597">Phosphoprotein</keyword>
<dbReference type="InterPro" id="IPR028887">
    <property type="entry name" value="MOCS2A_euk"/>
</dbReference>
<keyword evidence="2" id="KW-0501">Molybdenum cofactor biosynthesis</keyword>
<dbReference type="HOGENOM" id="CLU_114601_6_1_1"/>
<dbReference type="HAMAP" id="MF_03051">
    <property type="entry name" value="MOCS2A"/>
    <property type="match status" value="1"/>
</dbReference>
<dbReference type="GO" id="GO:1990133">
    <property type="term" value="C:molybdopterin adenylyltransferase complex"/>
    <property type="evidence" value="ECO:0007669"/>
    <property type="project" value="TreeGrafter"/>
</dbReference>
<evidence type="ECO:0000313" key="3">
    <source>
        <dbReference type="EMBL" id="EEH10915.1"/>
    </source>
</evidence>
<evidence type="ECO:0000256" key="1">
    <source>
        <dbReference type="ARBA" id="ARBA00022490"/>
    </source>
</evidence>
<comment type="function">
    <text evidence="2">Acts as a sulfur carrier required for molybdopterin biosynthesis. Component of the molybdopterin synthase complex that catalyzes the conversion of precursor Z into molybdopterin by mediating the incorporation of 2 sulfur atoms into precursor Z to generate a dithiolene group. In the complex, serves as sulfur donor by being thiocarboxylated (-COSH) at its C-terminus by UBA4. After interaction with MOCS2B, the sulfur is then transferred to precursor Z to form molybdopterin.</text>
</comment>
<dbReference type="InterPro" id="IPR012675">
    <property type="entry name" value="Beta-grasp_dom_sf"/>
</dbReference>
<name>C0NB74_AJECG</name>
<dbReference type="GO" id="GO:1990140">
    <property type="term" value="C:molybdopterin synthase complex"/>
    <property type="evidence" value="ECO:0007669"/>
    <property type="project" value="UniProtKB-UniRule"/>
</dbReference>